<dbReference type="PRINTS" id="PR00727">
    <property type="entry name" value="LEADERPTASE"/>
</dbReference>
<dbReference type="PROSITE" id="PS00501">
    <property type="entry name" value="SPASE_I_1"/>
    <property type="match status" value="1"/>
</dbReference>
<evidence type="ECO:0000256" key="3">
    <source>
        <dbReference type="ARBA" id="ARBA00013208"/>
    </source>
</evidence>
<evidence type="ECO:0000313" key="12">
    <source>
        <dbReference type="EMBL" id="GGX55715.1"/>
    </source>
</evidence>
<keyword evidence="6 8" id="KW-0378">Hydrolase</keyword>
<dbReference type="GO" id="GO:0016020">
    <property type="term" value="C:membrane"/>
    <property type="evidence" value="ECO:0007669"/>
    <property type="project" value="UniProtKB-SubCell"/>
</dbReference>
<keyword evidence="8" id="KW-0812">Transmembrane</keyword>
<accession>A0A918KB51</accession>
<comment type="caution">
    <text evidence="12">The sequence shown here is derived from an EMBL/GenBank/DDBJ whole genome shotgun (WGS) entry which is preliminary data.</text>
</comment>
<feature type="active site" evidence="7">
    <location>
        <position position="60"/>
    </location>
</feature>
<evidence type="ECO:0000256" key="6">
    <source>
        <dbReference type="ARBA" id="ARBA00022801"/>
    </source>
</evidence>
<keyword evidence="8" id="KW-1133">Transmembrane helix</keyword>
<evidence type="ECO:0000256" key="4">
    <source>
        <dbReference type="ARBA" id="ARBA00019232"/>
    </source>
</evidence>
<dbReference type="EC" id="3.4.21.89" evidence="3 8"/>
<dbReference type="CDD" id="cd06530">
    <property type="entry name" value="S26_SPase_I"/>
    <property type="match status" value="1"/>
</dbReference>
<dbReference type="InterPro" id="IPR036286">
    <property type="entry name" value="LexA/Signal_pep-like_sf"/>
</dbReference>
<dbReference type="PANTHER" id="PTHR43390:SF1">
    <property type="entry name" value="CHLOROPLAST PROCESSING PEPTIDASE"/>
    <property type="match status" value="1"/>
</dbReference>
<evidence type="ECO:0000256" key="10">
    <source>
        <dbReference type="SAM" id="MobiDB-lite"/>
    </source>
</evidence>
<evidence type="ECO:0000256" key="1">
    <source>
        <dbReference type="ARBA" id="ARBA00000677"/>
    </source>
</evidence>
<dbReference type="PANTHER" id="PTHR43390">
    <property type="entry name" value="SIGNAL PEPTIDASE I"/>
    <property type="match status" value="1"/>
</dbReference>
<keyword evidence="5 8" id="KW-0645">Protease</keyword>
<dbReference type="Proteomes" id="UP000600865">
    <property type="component" value="Unassembled WGS sequence"/>
</dbReference>
<dbReference type="InterPro" id="IPR019533">
    <property type="entry name" value="Peptidase_S26"/>
</dbReference>
<feature type="domain" description="Peptidase S26" evidence="11">
    <location>
        <begin position="33"/>
        <end position="240"/>
    </location>
</feature>
<evidence type="ECO:0000313" key="13">
    <source>
        <dbReference type="Proteomes" id="UP000600865"/>
    </source>
</evidence>
<evidence type="ECO:0000256" key="5">
    <source>
        <dbReference type="ARBA" id="ARBA00022670"/>
    </source>
</evidence>
<evidence type="ECO:0000256" key="2">
    <source>
        <dbReference type="ARBA" id="ARBA00009370"/>
    </source>
</evidence>
<feature type="active site" evidence="7">
    <location>
        <position position="123"/>
    </location>
</feature>
<feature type="transmembrane region" description="Helical" evidence="8">
    <location>
        <begin position="35"/>
        <end position="54"/>
    </location>
</feature>
<evidence type="ECO:0000256" key="9">
    <source>
        <dbReference type="RuleBase" id="RU362042"/>
    </source>
</evidence>
<evidence type="ECO:0000256" key="8">
    <source>
        <dbReference type="RuleBase" id="RU003993"/>
    </source>
</evidence>
<feature type="region of interest" description="Disordered" evidence="10">
    <location>
        <begin position="1"/>
        <end position="21"/>
    </location>
</feature>
<evidence type="ECO:0000259" key="11">
    <source>
        <dbReference type="Pfam" id="PF10502"/>
    </source>
</evidence>
<dbReference type="GO" id="GO:0009003">
    <property type="term" value="F:signal peptidase activity"/>
    <property type="evidence" value="ECO:0007669"/>
    <property type="project" value="UniProtKB-EC"/>
</dbReference>
<dbReference type="NCBIfam" id="TIGR02227">
    <property type="entry name" value="sigpep_I_bact"/>
    <property type="match status" value="1"/>
</dbReference>
<dbReference type="InterPro" id="IPR019757">
    <property type="entry name" value="Pept_S26A_signal_pept_1_Lys-AS"/>
</dbReference>
<name>A0A918KB51_9PROT</name>
<dbReference type="GO" id="GO:0006465">
    <property type="term" value="P:signal peptide processing"/>
    <property type="evidence" value="ECO:0007669"/>
    <property type="project" value="InterPro"/>
</dbReference>
<organism evidence="12 13">
    <name type="scientific">Litorimonas cladophorae</name>
    <dbReference type="NCBI Taxonomy" id="1220491"/>
    <lineage>
        <taxon>Bacteria</taxon>
        <taxon>Pseudomonadati</taxon>
        <taxon>Pseudomonadota</taxon>
        <taxon>Alphaproteobacteria</taxon>
        <taxon>Maricaulales</taxon>
        <taxon>Robiginitomaculaceae</taxon>
    </lineage>
</organism>
<dbReference type="InterPro" id="IPR019756">
    <property type="entry name" value="Pept_S26A_signal_pept_1_Ser-AS"/>
</dbReference>
<dbReference type="Gene3D" id="2.10.109.10">
    <property type="entry name" value="Umud Fragment, subunit A"/>
    <property type="match status" value="1"/>
</dbReference>
<keyword evidence="8" id="KW-0472">Membrane</keyword>
<reference evidence="12 13" key="1">
    <citation type="journal article" date="2014" name="Int. J. Syst. Evol. Microbiol.">
        <title>Complete genome sequence of Corynebacterium casei LMG S-19264T (=DSM 44701T), isolated from a smear-ripened cheese.</title>
        <authorList>
            <consortium name="US DOE Joint Genome Institute (JGI-PGF)"/>
            <person name="Walter F."/>
            <person name="Albersmeier A."/>
            <person name="Kalinowski J."/>
            <person name="Ruckert C."/>
        </authorList>
    </citation>
    <scope>NUCLEOTIDE SEQUENCE [LARGE SCALE GENOMIC DNA]</scope>
    <source>
        <strain evidence="12 13">KCTC 23968</strain>
    </source>
</reference>
<comment type="subcellular location">
    <subcellularLocation>
        <location evidence="9">Membrane</location>
        <topology evidence="9">Single-pass type II membrane protein</topology>
    </subcellularLocation>
</comment>
<dbReference type="SUPFAM" id="SSF51306">
    <property type="entry name" value="LexA/Signal peptidase"/>
    <property type="match status" value="1"/>
</dbReference>
<dbReference type="EMBL" id="BMYV01000001">
    <property type="protein sequence ID" value="GGX55715.1"/>
    <property type="molecule type" value="Genomic_DNA"/>
</dbReference>
<dbReference type="AlphaFoldDB" id="A0A918KB51"/>
<protein>
    <recommendedName>
        <fullName evidence="4 8">Signal peptidase I</fullName>
        <ecNumber evidence="3 8">3.4.21.89</ecNumber>
    </recommendedName>
</protein>
<sequence>MSQSREMPKPVNNDSQKTDPEKRAWGPWLWSEVKFFAKLGVFIVAFVTLIWGHFKIPSESMQPTLEVGDHLYVSKYPYGFSKHSLPYLLHNLPLPEGRVFSRMPERGDVVVFRNPRSGIVMIKRAVGLPGDQIQVRQGQLYINEALVPREKIDGRLYRDHADKKVVSVNVYTQTLPGSYEEFVIYEKSDKQALDNTPVFIVPADHLFFMGDNRDNSIDARDTRRGPGMVHMNYLMGRADRMMFSFKRCNRDEDLHCPPKGRWMVKL</sequence>
<keyword evidence="13" id="KW-1185">Reference proteome</keyword>
<dbReference type="Pfam" id="PF10502">
    <property type="entry name" value="Peptidase_S26"/>
    <property type="match status" value="1"/>
</dbReference>
<proteinExistence type="inferred from homology"/>
<evidence type="ECO:0000256" key="7">
    <source>
        <dbReference type="PIRSR" id="PIRSR600223-1"/>
    </source>
</evidence>
<dbReference type="GO" id="GO:0004252">
    <property type="term" value="F:serine-type endopeptidase activity"/>
    <property type="evidence" value="ECO:0007669"/>
    <property type="project" value="InterPro"/>
</dbReference>
<comment type="similarity">
    <text evidence="2 9">Belongs to the peptidase S26 family.</text>
</comment>
<dbReference type="InterPro" id="IPR000223">
    <property type="entry name" value="Pept_S26A_signal_pept_1"/>
</dbReference>
<comment type="catalytic activity">
    <reaction evidence="1 8">
        <text>Cleavage of hydrophobic, N-terminal signal or leader sequences from secreted and periplasmic proteins.</text>
        <dbReference type="EC" id="3.4.21.89"/>
    </reaction>
</comment>
<dbReference type="PROSITE" id="PS00760">
    <property type="entry name" value="SPASE_I_2"/>
    <property type="match status" value="1"/>
</dbReference>
<gene>
    <name evidence="12" type="ORF">GCM10011309_00420</name>
</gene>